<feature type="transmembrane region" description="Helical" evidence="6">
    <location>
        <begin position="239"/>
        <end position="258"/>
    </location>
</feature>
<keyword evidence="3 6" id="KW-0812">Transmembrane</keyword>
<keyword evidence="7" id="KW-0732">Signal</keyword>
<feature type="chain" id="PRO_5019464556" evidence="7">
    <location>
        <begin position="22"/>
        <end position="556"/>
    </location>
</feature>
<dbReference type="InterPro" id="IPR050799">
    <property type="entry name" value="ZIP_Transporter"/>
</dbReference>
<dbReference type="VEuPathDB" id="VectorBase:LDEU001929"/>
<comment type="similarity">
    <text evidence="2">Belongs to the ZIP transporter (TC 2.A.5) family.</text>
</comment>
<keyword evidence="9" id="KW-1185">Reference proteome</keyword>
<dbReference type="PANTHER" id="PTHR12191:SF37">
    <property type="entry name" value="ZINC TRANSPORTER FOI"/>
    <property type="match status" value="1"/>
</dbReference>
<feature type="signal peptide" evidence="7">
    <location>
        <begin position="1"/>
        <end position="21"/>
    </location>
</feature>
<evidence type="ECO:0000256" key="4">
    <source>
        <dbReference type="ARBA" id="ARBA00022989"/>
    </source>
</evidence>
<feature type="transmembrane region" description="Helical" evidence="6">
    <location>
        <begin position="446"/>
        <end position="467"/>
    </location>
</feature>
<keyword evidence="4 6" id="KW-1133">Transmembrane helix</keyword>
<evidence type="ECO:0000256" key="1">
    <source>
        <dbReference type="ARBA" id="ARBA00004141"/>
    </source>
</evidence>
<accession>A0A443SRH1</accession>
<dbReference type="InterPro" id="IPR003689">
    <property type="entry name" value="ZIP"/>
</dbReference>
<dbReference type="GO" id="GO:0071578">
    <property type="term" value="P:zinc ion import across plasma membrane"/>
    <property type="evidence" value="ECO:0007669"/>
    <property type="project" value="TreeGrafter"/>
</dbReference>
<name>A0A443SRH1_9ACAR</name>
<evidence type="ECO:0000256" key="5">
    <source>
        <dbReference type="ARBA" id="ARBA00023136"/>
    </source>
</evidence>
<dbReference type="GO" id="GO:0005385">
    <property type="term" value="F:zinc ion transmembrane transporter activity"/>
    <property type="evidence" value="ECO:0007669"/>
    <property type="project" value="TreeGrafter"/>
</dbReference>
<proteinExistence type="inferred from homology"/>
<evidence type="ECO:0000313" key="8">
    <source>
        <dbReference type="EMBL" id="RWS30113.1"/>
    </source>
</evidence>
<evidence type="ECO:0000256" key="3">
    <source>
        <dbReference type="ARBA" id="ARBA00022692"/>
    </source>
</evidence>
<dbReference type="GO" id="GO:0140410">
    <property type="term" value="F:monoatomic cation:bicarbonate symporter activity"/>
    <property type="evidence" value="ECO:0007669"/>
    <property type="project" value="TreeGrafter"/>
</dbReference>
<comment type="subcellular location">
    <subcellularLocation>
        <location evidence="1">Membrane</location>
        <topology evidence="1">Multi-pass membrane protein</topology>
    </subcellularLocation>
</comment>
<dbReference type="PANTHER" id="PTHR12191">
    <property type="entry name" value="SOLUTE CARRIER FAMILY 39"/>
    <property type="match status" value="1"/>
</dbReference>
<organism evidence="8 9">
    <name type="scientific">Leptotrombidium deliense</name>
    <dbReference type="NCBI Taxonomy" id="299467"/>
    <lineage>
        <taxon>Eukaryota</taxon>
        <taxon>Metazoa</taxon>
        <taxon>Ecdysozoa</taxon>
        <taxon>Arthropoda</taxon>
        <taxon>Chelicerata</taxon>
        <taxon>Arachnida</taxon>
        <taxon>Acari</taxon>
        <taxon>Acariformes</taxon>
        <taxon>Trombidiformes</taxon>
        <taxon>Prostigmata</taxon>
        <taxon>Anystina</taxon>
        <taxon>Parasitengona</taxon>
        <taxon>Trombiculoidea</taxon>
        <taxon>Trombiculidae</taxon>
        <taxon>Leptotrombidium</taxon>
    </lineage>
</organism>
<dbReference type="GO" id="GO:0005886">
    <property type="term" value="C:plasma membrane"/>
    <property type="evidence" value="ECO:0007669"/>
    <property type="project" value="TreeGrafter"/>
</dbReference>
<reference evidence="8 9" key="1">
    <citation type="journal article" date="2018" name="Gigascience">
        <title>Genomes of trombidid mites reveal novel predicted allergens and laterally-transferred genes associated with secondary metabolism.</title>
        <authorList>
            <person name="Dong X."/>
            <person name="Chaisiri K."/>
            <person name="Xia D."/>
            <person name="Armstrong S.D."/>
            <person name="Fang Y."/>
            <person name="Donnelly M.J."/>
            <person name="Kadowaki T."/>
            <person name="McGarry J.W."/>
            <person name="Darby A.C."/>
            <person name="Makepeace B.L."/>
        </authorList>
    </citation>
    <scope>NUCLEOTIDE SEQUENCE [LARGE SCALE GENOMIC DNA]</scope>
    <source>
        <strain evidence="8">UoL-UT</strain>
    </source>
</reference>
<dbReference type="Proteomes" id="UP000288716">
    <property type="component" value="Unassembled WGS sequence"/>
</dbReference>
<keyword evidence="5 6" id="KW-0472">Membrane</keyword>
<evidence type="ECO:0000256" key="6">
    <source>
        <dbReference type="SAM" id="Phobius"/>
    </source>
</evidence>
<feature type="transmembrane region" description="Helical" evidence="6">
    <location>
        <begin position="173"/>
        <end position="195"/>
    </location>
</feature>
<feature type="transmembrane region" description="Helical" evidence="6">
    <location>
        <begin position="515"/>
        <end position="536"/>
    </location>
</feature>
<feature type="transmembrane region" description="Helical" evidence="6">
    <location>
        <begin position="473"/>
        <end position="494"/>
    </location>
</feature>
<evidence type="ECO:0000256" key="7">
    <source>
        <dbReference type="SAM" id="SignalP"/>
    </source>
</evidence>
<comment type="caution">
    <text evidence="8">The sequence shown here is derived from an EMBL/GenBank/DDBJ whole genome shotgun (WGS) entry which is preliminary data.</text>
</comment>
<dbReference type="EMBL" id="NCKV01000637">
    <property type="protein sequence ID" value="RWS30113.1"/>
    <property type="molecule type" value="Genomic_DNA"/>
</dbReference>
<dbReference type="AlphaFoldDB" id="A0A443SRH1"/>
<gene>
    <name evidence="8" type="ORF">B4U80_01611</name>
</gene>
<dbReference type="OrthoDB" id="6497453at2759"/>
<dbReference type="STRING" id="299467.A0A443SRH1"/>
<protein>
    <submittedName>
        <fullName evidence="8">Zinc transporter ZIP14-like protein 1</fullName>
    </submittedName>
</protein>
<evidence type="ECO:0000256" key="2">
    <source>
        <dbReference type="ARBA" id="ARBA00006939"/>
    </source>
</evidence>
<dbReference type="Pfam" id="PF02535">
    <property type="entry name" value="Zip"/>
    <property type="match status" value="1"/>
</dbReference>
<evidence type="ECO:0000313" key="9">
    <source>
        <dbReference type="Proteomes" id="UP000288716"/>
    </source>
</evidence>
<dbReference type="GO" id="GO:0030003">
    <property type="term" value="P:intracellular monoatomic cation homeostasis"/>
    <property type="evidence" value="ECO:0007669"/>
    <property type="project" value="TreeGrafter"/>
</dbReference>
<sequence length="556" mass="62403">MKVYVSEHVVLLFVVVSIIRANSTTVNHAYLNTTKAMEKLAHLVLMRGHVLIGPSHSLQADEIFVEKLLDYLYVIQRRTHFPGGRRLFPATEERDLACDSRKGNTKQLCHLVSSHCVSAQDIYAIEPKAAFHQVISRICPLLLFRQMRPICKTQSIPENSNNLKLMEPPIKKVWGFGILFVTLSIVVSLGGLILLPFLKREARRTILTLFEGLAVGGLIGTAIIHLFPQAFDIGHEKFVTYFWKVFVIFLGIYLFYVVERILKLLSFMSGKSKRKRTSSFREEDIPVLQNSSAVQENDETNQLDKCLKSKEQVLVPHRSPKEQMRKYLAQINSTPSQTTVVNKTVLLENERQDIPRIKQLFVSDVAGRRKDQETNATMAVDSVAWMIVLGDACLNFIDGLSIGAAFDRNILAGISISVAVMLEEVTHRLGTFAVLIRAGMKMKQSFLWIFVSACALYPGLILGVFLGDEAEDASPYIFALAGGMFVYMALVDVMKEMNASIDNASRKGVKSALRILALQNLGIIIAIIFLSVLALYEEDMNFENVEWKELAENSLS</sequence>
<feature type="transmembrane region" description="Helical" evidence="6">
    <location>
        <begin position="207"/>
        <end position="227"/>
    </location>
</feature>